<gene>
    <name evidence="2" type="ORF">SI8410_11016210</name>
</gene>
<name>A0A7I8L6X1_SPIIN</name>
<dbReference type="AlphaFoldDB" id="A0A7I8L6X1"/>
<sequence>MWWPGTVDLPNVGVENPRKRPRNGHLSGVSSGEGRANGHQDGGDDDGYTPSRGAVAAAIAPPYDHHFPELFPFSSV</sequence>
<proteinExistence type="predicted"/>
<organism evidence="2 3">
    <name type="scientific">Spirodela intermedia</name>
    <name type="common">Intermediate duckweed</name>
    <dbReference type="NCBI Taxonomy" id="51605"/>
    <lineage>
        <taxon>Eukaryota</taxon>
        <taxon>Viridiplantae</taxon>
        <taxon>Streptophyta</taxon>
        <taxon>Embryophyta</taxon>
        <taxon>Tracheophyta</taxon>
        <taxon>Spermatophyta</taxon>
        <taxon>Magnoliopsida</taxon>
        <taxon>Liliopsida</taxon>
        <taxon>Araceae</taxon>
        <taxon>Lemnoideae</taxon>
        <taxon>Spirodela</taxon>
    </lineage>
</organism>
<protein>
    <submittedName>
        <fullName evidence="2">Uncharacterized protein</fullName>
    </submittedName>
</protein>
<reference evidence="2" key="1">
    <citation type="submission" date="2020-02" db="EMBL/GenBank/DDBJ databases">
        <authorList>
            <person name="Scholz U."/>
            <person name="Mascher M."/>
            <person name="Fiebig A."/>
        </authorList>
    </citation>
    <scope>NUCLEOTIDE SEQUENCE</scope>
</reference>
<feature type="region of interest" description="Disordered" evidence="1">
    <location>
        <begin position="1"/>
        <end position="54"/>
    </location>
</feature>
<accession>A0A7I8L6X1</accession>
<evidence type="ECO:0000256" key="1">
    <source>
        <dbReference type="SAM" id="MobiDB-lite"/>
    </source>
</evidence>
<keyword evidence="3" id="KW-1185">Reference proteome</keyword>
<evidence type="ECO:0000313" key="2">
    <source>
        <dbReference type="EMBL" id="CAA7405532.1"/>
    </source>
</evidence>
<dbReference type="Proteomes" id="UP000663760">
    <property type="component" value="Chromosome 11"/>
</dbReference>
<evidence type="ECO:0000313" key="3">
    <source>
        <dbReference type="Proteomes" id="UP000663760"/>
    </source>
</evidence>
<dbReference type="EMBL" id="LR746274">
    <property type="protein sequence ID" value="CAA7405532.1"/>
    <property type="molecule type" value="Genomic_DNA"/>
</dbReference>